<accession>A0A0G9H3M7</accession>
<sequence>MRRTLADYAPWIAIALAIAVAAAYFALNAPSSHETYDDCLARLATSDDTDATRGLNRAACANKPGATPATSAATHP</sequence>
<dbReference type="EMBL" id="CP017480">
    <property type="protein sequence ID" value="APG04984.1"/>
    <property type="molecule type" value="Genomic_DNA"/>
</dbReference>
<dbReference type="KEGG" id="lrz:BJI69_14505"/>
<dbReference type="Proteomes" id="UP000182987">
    <property type="component" value="Chromosome"/>
</dbReference>
<dbReference type="AlphaFoldDB" id="A0A0G9H3M7"/>
<reference evidence="2" key="1">
    <citation type="submission" date="2016-09" db="EMBL/GenBank/DDBJ databases">
        <authorList>
            <person name="Lysoe E."/>
        </authorList>
    </citation>
    <scope>NUCLEOTIDE SEQUENCE [LARGE SCALE GENOMIC DNA]</scope>
    <source>
        <strain evidence="2">LJ96T</strain>
    </source>
</reference>
<keyword evidence="2" id="KW-1185">Reference proteome</keyword>
<name>A0A0G9H3M7_9GAMM</name>
<dbReference type="PATRIC" id="fig|1440763.5.peg.3712"/>
<gene>
    <name evidence="1" type="ORF">BJI69_14505</name>
</gene>
<proteinExistence type="predicted"/>
<dbReference type="RefSeq" id="WP_046969123.1">
    <property type="nucleotide sequence ID" value="NZ_CP017480.1"/>
</dbReference>
<evidence type="ECO:0000313" key="2">
    <source>
        <dbReference type="Proteomes" id="UP000182987"/>
    </source>
</evidence>
<evidence type="ECO:0000313" key="1">
    <source>
        <dbReference type="EMBL" id="APG04984.1"/>
    </source>
</evidence>
<organism evidence="1 2">
    <name type="scientific">Luteibacter rhizovicinus DSM 16549</name>
    <dbReference type="NCBI Taxonomy" id="1440763"/>
    <lineage>
        <taxon>Bacteria</taxon>
        <taxon>Pseudomonadati</taxon>
        <taxon>Pseudomonadota</taxon>
        <taxon>Gammaproteobacteria</taxon>
        <taxon>Lysobacterales</taxon>
        <taxon>Rhodanobacteraceae</taxon>
        <taxon>Luteibacter</taxon>
    </lineage>
</organism>
<dbReference type="OrthoDB" id="9957171at2"/>
<protein>
    <submittedName>
        <fullName evidence="1">Uncharacterized protein</fullName>
    </submittedName>
</protein>
<dbReference type="STRING" id="1440763.BJI69_14505"/>